<proteinExistence type="predicted"/>
<reference evidence="4 5" key="1">
    <citation type="submission" date="2024-06" db="EMBL/GenBank/DDBJ databases">
        <title>Sorghum-associated microbial communities from plants grown in Nebraska, USA.</title>
        <authorList>
            <person name="Schachtman D."/>
        </authorList>
    </citation>
    <scope>NUCLEOTIDE SEQUENCE [LARGE SCALE GENOMIC DNA]</scope>
    <source>
        <strain evidence="4 5">2709</strain>
    </source>
</reference>
<evidence type="ECO:0000256" key="1">
    <source>
        <dbReference type="SAM" id="MobiDB-lite"/>
    </source>
</evidence>
<protein>
    <submittedName>
        <fullName evidence="4">Uncharacterized protein</fullName>
    </submittedName>
</protein>
<feature type="transmembrane region" description="Helical" evidence="2">
    <location>
        <begin position="765"/>
        <end position="786"/>
    </location>
</feature>
<sequence length="793" mass="77634">MMHTSAMRSRFGRVVCAMAAAAALVAAGGASAATSAQGRGYGLNLSASLGNVVGLSAPLGDTGNNQAPQAPPAPQDFSTYAPLLSATAGVTALGLNVLSVNTGDIYGRTISALSKNKVDSEAQVVGLDVSVLGLPLLGNRANLLSLKADAVTAEARFTCVSGTAQPSGKASITGLSSSGTLGLLLNPLISGLGSLLNVAPNTGLNVQIPLVASLTLLLNEQSISGNKLTVNGLRLGVSVLGAINSDLTVAHAEATMPNCQAAPGSVSIAVPNINTSNQTAVPITGSCTVGGGTVTVSSNPSGNPSSTTSTSCGGAGTYSANINASPSGSNLPDGSISFFANQDGVVASTAVTKNTAVSTPNVTVNTPLPVINAANASNYGNTPLISGTCTAGAGDVSVNIGSVPAGAAACSSGGTWQLGVDVNVSGLPDGFVVITATQGAGSGSGTATKDTVAPSVVITSAPPIIPANAASYVFSGSCSDSGTAVNTTVSDGNPAHTVSVAATCISNQWSVTRNMTAFNDGNITFTASQTDAAGNTTTPPASRVALKDLTPPIVTVAQPAQINENNQGNFSVTGACTIGDSSVSITIGGMAQTGVCEGPKALGDPGVWTVTGINARGLPAGPVQVTATQSDAAGNVGNAQATTTKVSAAEVDTTPPIVTVTAPLIGADNEGSYQPSGTCEAGSSNVTVIIGAGLPGAASTTAICNSNSTWTAPPTNVRGLPQGPVIVTATQSDSSGNVGAGQAQTSKTTQAGGNGDPGENLYPMLPVPVGGAWAGLLLLATGLGFLRRRQRRN</sequence>
<dbReference type="InterPro" id="IPR013783">
    <property type="entry name" value="Ig-like_fold"/>
</dbReference>
<keyword evidence="2" id="KW-0472">Membrane</keyword>
<dbReference type="Proteomes" id="UP001549320">
    <property type="component" value="Unassembled WGS sequence"/>
</dbReference>
<accession>A0ABV2QE83</accession>
<organism evidence="4 5">
    <name type="scientific">Ottowia thiooxydans</name>
    <dbReference type="NCBI Taxonomy" id="219182"/>
    <lineage>
        <taxon>Bacteria</taxon>
        <taxon>Pseudomonadati</taxon>
        <taxon>Pseudomonadota</taxon>
        <taxon>Betaproteobacteria</taxon>
        <taxon>Burkholderiales</taxon>
        <taxon>Comamonadaceae</taxon>
        <taxon>Ottowia</taxon>
    </lineage>
</organism>
<feature type="signal peptide" evidence="3">
    <location>
        <begin position="1"/>
        <end position="32"/>
    </location>
</feature>
<evidence type="ECO:0000313" key="5">
    <source>
        <dbReference type="Proteomes" id="UP001549320"/>
    </source>
</evidence>
<evidence type="ECO:0000256" key="3">
    <source>
        <dbReference type="SAM" id="SignalP"/>
    </source>
</evidence>
<keyword evidence="5" id="KW-1185">Reference proteome</keyword>
<dbReference type="Gene3D" id="2.60.40.10">
    <property type="entry name" value="Immunoglobulins"/>
    <property type="match status" value="1"/>
</dbReference>
<evidence type="ECO:0000256" key="2">
    <source>
        <dbReference type="SAM" id="Phobius"/>
    </source>
</evidence>
<gene>
    <name evidence="4" type="ORF">ABIE13_004479</name>
</gene>
<feature type="chain" id="PRO_5046200038" evidence="3">
    <location>
        <begin position="33"/>
        <end position="793"/>
    </location>
</feature>
<dbReference type="EMBL" id="JBEPSH010000009">
    <property type="protein sequence ID" value="MET4579351.1"/>
    <property type="molecule type" value="Genomic_DNA"/>
</dbReference>
<feature type="region of interest" description="Disordered" evidence="1">
    <location>
        <begin position="730"/>
        <end position="759"/>
    </location>
</feature>
<feature type="compositionally biased region" description="Polar residues" evidence="1">
    <location>
        <begin position="730"/>
        <end position="751"/>
    </location>
</feature>
<comment type="caution">
    <text evidence="4">The sequence shown here is derived from an EMBL/GenBank/DDBJ whole genome shotgun (WGS) entry which is preliminary data.</text>
</comment>
<keyword evidence="2" id="KW-0812">Transmembrane</keyword>
<keyword evidence="2" id="KW-1133">Transmembrane helix</keyword>
<keyword evidence="3" id="KW-0732">Signal</keyword>
<evidence type="ECO:0000313" key="4">
    <source>
        <dbReference type="EMBL" id="MET4579351.1"/>
    </source>
</evidence>
<name>A0ABV2QE83_9BURK</name>